<gene>
    <name evidence="11" type="ORF">TCAL_03861</name>
</gene>
<dbReference type="GO" id="GO:0016192">
    <property type="term" value="P:vesicle-mediated transport"/>
    <property type="evidence" value="ECO:0007669"/>
    <property type="project" value="UniProtKB-ARBA"/>
</dbReference>
<keyword evidence="4" id="KW-0677">Repeat</keyword>
<protein>
    <submittedName>
        <fullName evidence="11">Uncharacterized protein</fullName>
    </submittedName>
</protein>
<evidence type="ECO:0000256" key="10">
    <source>
        <dbReference type="SAM" id="Phobius"/>
    </source>
</evidence>
<feature type="transmembrane region" description="Helical" evidence="10">
    <location>
        <begin position="548"/>
        <end position="569"/>
    </location>
</feature>
<dbReference type="InterPro" id="IPR023415">
    <property type="entry name" value="LDLR_class-A_CS"/>
</dbReference>
<dbReference type="PROSITE" id="PS50068">
    <property type="entry name" value="LDLRA_2"/>
    <property type="match status" value="2"/>
</dbReference>
<dbReference type="Gene3D" id="4.10.400.10">
    <property type="entry name" value="Low-density Lipoprotein Receptor"/>
    <property type="match status" value="3"/>
</dbReference>
<dbReference type="CDD" id="cd00112">
    <property type="entry name" value="LDLa"/>
    <property type="match status" value="3"/>
</dbReference>
<accession>A0A553PF61</accession>
<evidence type="ECO:0000256" key="6">
    <source>
        <dbReference type="ARBA" id="ARBA00023136"/>
    </source>
</evidence>
<feature type="transmembrane region" description="Helical" evidence="10">
    <location>
        <begin position="1005"/>
        <end position="1025"/>
    </location>
</feature>
<comment type="caution">
    <text evidence="11">The sequence shown here is derived from an EMBL/GenBank/DDBJ whole genome shotgun (WGS) entry which is preliminary data.</text>
</comment>
<feature type="transmembrane region" description="Helical" evidence="10">
    <location>
        <begin position="1037"/>
        <end position="1057"/>
    </location>
</feature>
<dbReference type="GO" id="GO:0005886">
    <property type="term" value="C:plasma membrane"/>
    <property type="evidence" value="ECO:0007669"/>
    <property type="project" value="TreeGrafter"/>
</dbReference>
<evidence type="ECO:0000256" key="5">
    <source>
        <dbReference type="ARBA" id="ARBA00022989"/>
    </source>
</evidence>
<evidence type="ECO:0000256" key="1">
    <source>
        <dbReference type="ARBA" id="ARBA00004167"/>
    </source>
</evidence>
<dbReference type="STRING" id="6832.A0A553PF61"/>
<dbReference type="SUPFAM" id="SSF57424">
    <property type="entry name" value="LDL receptor-like module"/>
    <property type="match status" value="3"/>
</dbReference>
<evidence type="ECO:0000256" key="2">
    <source>
        <dbReference type="ARBA" id="ARBA00004308"/>
    </source>
</evidence>
<evidence type="ECO:0000313" key="12">
    <source>
        <dbReference type="Proteomes" id="UP000318571"/>
    </source>
</evidence>
<dbReference type="Pfam" id="PF00057">
    <property type="entry name" value="Ldl_recept_a"/>
    <property type="match status" value="3"/>
</dbReference>
<feature type="transmembrane region" description="Helical" evidence="10">
    <location>
        <begin position="824"/>
        <end position="845"/>
    </location>
</feature>
<evidence type="ECO:0000256" key="7">
    <source>
        <dbReference type="ARBA" id="ARBA00023157"/>
    </source>
</evidence>
<evidence type="ECO:0000256" key="9">
    <source>
        <dbReference type="SAM" id="MobiDB-lite"/>
    </source>
</evidence>
<feature type="transmembrane region" description="Helical" evidence="10">
    <location>
        <begin position="755"/>
        <end position="777"/>
    </location>
</feature>
<dbReference type="PANTHER" id="PTHR24270">
    <property type="entry name" value="LOW-DENSITY LIPOPROTEIN RECEPTOR-RELATED"/>
    <property type="match status" value="1"/>
</dbReference>
<feature type="region of interest" description="Disordered" evidence="9">
    <location>
        <begin position="1134"/>
        <end position="1188"/>
    </location>
</feature>
<name>A0A553PF61_TIGCA</name>
<dbReference type="EMBL" id="VCGU01000004">
    <property type="protein sequence ID" value="TRY76327.1"/>
    <property type="molecule type" value="Genomic_DNA"/>
</dbReference>
<sequence length="1188" mass="135453">MWETWGCQPITITAHQTSLDDCVMPWLVQLFSLYLGPAHSIQGPHLASGPLRVLARLAVLMGVLGVLGVWGSVRAMDLASDDRTCGVAAADDGWRCSSGECIPSEWLCDGEAQCPYPDRSDEEAGCQVHAQSTPCKSWNGRLYVPCPDQPGRCVEDVQDCQNPESSCPHDNEGLLWRCMDGRCIKRKHLCDGLAQCEDNTDESLGCKLFNNDTECPSWSGQLHVPCQTSNESSALLCTLPEFADNNCRQCERANLWRCNNGLCIENVLVQDGYVHCMDGSDENLGPLKWWIFLVITLVFGLSGMVLSFLYRILKDKKHIFDCGFCRSSRSGQSQNEFEMMVDSAFTEPPDEGILPFDLIQILDNPNQWSDDHTVLPREKEAIRIYARVHQNPKLYKNLYRFLVYRIASPQRLGQVMELLLKWERDFHDGSSHGAAACWRLHLGACEILSEVLAATKPRGVCSTYFDWYLPVKNKLRKWRLGLSDGPRNVVEKIYQLFNTIYYMIKPFLGATFFYFDMMKDIAITWMLMKTLVNLSSDTPIRSFPFETFVVGVMGCAIFGSFLMGVYISFSYSDHIFELCDHKHTAPRTLSFRTISMMASIFMPAFILANHVFYLQQEYKLQRELQDPELSFDFQPYKSASTSNLKKSGKTPHPHLGPSSIPKADFSQTLRMTTLFQQIERSRYKCHLHRRIYSCYRIAYASIQTFSVMMGMIVIIFVDAKPSRRHNNVLGAFSQRLRDFFQVAQTENSLLVDLDIVRNVVLGGSIGYSFVIIISALLRYVNQCKGTYLSRTGKVFLLLYFGCHLTARVALFLGMTITAQNTGTLFPVTLIATCLFIFHAIIIYYFKWRFVKCFKESRFVERIVHVLANTIVAIPFMKWNVDVVNAKTPSTFNLHHRSLSFPLTVKRRPVSEPSRPDAFNQFSISNFCQIITAPLVKEVGNVRQTLIDLWWNNPQRDLHVKNLRQELPQTLSSLTDEDLNEDLTFLSENGYVNFPLYHPHRTKFEYFYLVLIHFVVNCISFGLEVFNGGTPTQSGPYYSWDVRLATFFLGVVFLCLYYRHYHILHDFNVGGCCDWENYWSVIFCVSSGEPLKAILREEKMRYYLHPEELSSPSSHESDIQDCTCPIPSHNVNRMGPSAATVTTQTSVIEEQPKLQTNQQYPEQPTAPPTPCCEETSQSAAKKFNGPSSV</sequence>
<evidence type="ECO:0000256" key="4">
    <source>
        <dbReference type="ARBA" id="ARBA00022737"/>
    </source>
</evidence>
<dbReference type="PROSITE" id="PS01209">
    <property type="entry name" value="LDLRA_1"/>
    <property type="match status" value="1"/>
</dbReference>
<dbReference type="AlphaFoldDB" id="A0A553PF61"/>
<proteinExistence type="predicted"/>
<dbReference type="InterPro" id="IPR002172">
    <property type="entry name" value="LDrepeatLR_classA_rpt"/>
</dbReference>
<comment type="caution">
    <text evidence="8">Lacks conserved residue(s) required for the propagation of feature annotation.</text>
</comment>
<feature type="disulfide bond" evidence="8">
    <location>
        <begin position="178"/>
        <end position="196"/>
    </location>
</feature>
<feature type="transmembrane region" description="Helical" evidence="10">
    <location>
        <begin position="797"/>
        <end position="818"/>
    </location>
</feature>
<keyword evidence="3 10" id="KW-0812">Transmembrane</keyword>
<dbReference type="Proteomes" id="UP000318571">
    <property type="component" value="Chromosome 5"/>
</dbReference>
<evidence type="ECO:0000313" key="11">
    <source>
        <dbReference type="EMBL" id="TRY76327.1"/>
    </source>
</evidence>
<dbReference type="OMA" id="SHESDIQ"/>
<feature type="compositionally biased region" description="Polar residues" evidence="9">
    <location>
        <begin position="1138"/>
        <end position="1156"/>
    </location>
</feature>
<keyword evidence="5 10" id="KW-1133">Transmembrane helix</keyword>
<dbReference type="InterPro" id="IPR050685">
    <property type="entry name" value="LDLR"/>
</dbReference>
<feature type="transmembrane region" description="Helical" evidence="10">
    <location>
        <begin position="289"/>
        <end position="310"/>
    </location>
</feature>
<evidence type="ECO:0000256" key="8">
    <source>
        <dbReference type="PROSITE-ProRule" id="PRU00124"/>
    </source>
</evidence>
<evidence type="ECO:0000256" key="3">
    <source>
        <dbReference type="ARBA" id="ARBA00022692"/>
    </source>
</evidence>
<keyword evidence="7 8" id="KW-1015">Disulfide bond</keyword>
<feature type="transmembrane region" description="Helical" evidence="10">
    <location>
        <begin position="697"/>
        <end position="717"/>
    </location>
</feature>
<comment type="subcellular location">
    <subcellularLocation>
        <location evidence="2">Endomembrane system</location>
    </subcellularLocation>
    <subcellularLocation>
        <location evidence="1">Membrane</location>
        <topology evidence="1">Single-pass membrane protein</topology>
    </subcellularLocation>
</comment>
<dbReference type="PRINTS" id="PR00261">
    <property type="entry name" value="LDLRECEPTOR"/>
</dbReference>
<reference evidence="11 12" key="1">
    <citation type="journal article" date="2018" name="Nat. Ecol. Evol.">
        <title>Genomic signatures of mitonuclear coevolution across populations of Tigriopus californicus.</title>
        <authorList>
            <person name="Barreto F.S."/>
            <person name="Watson E.T."/>
            <person name="Lima T.G."/>
            <person name="Willett C.S."/>
            <person name="Edmands S."/>
            <person name="Li W."/>
            <person name="Burton R.S."/>
        </authorList>
    </citation>
    <scope>NUCLEOTIDE SEQUENCE [LARGE SCALE GENOMIC DNA]</scope>
    <source>
        <strain evidence="11 12">San Diego</strain>
    </source>
</reference>
<dbReference type="InterPro" id="IPR036055">
    <property type="entry name" value="LDL_receptor-like_sf"/>
</dbReference>
<keyword evidence="6 10" id="KW-0472">Membrane</keyword>
<feature type="transmembrane region" description="Helical" evidence="10">
    <location>
        <begin position="589"/>
        <end position="614"/>
    </location>
</feature>
<keyword evidence="12" id="KW-1185">Reference proteome</keyword>
<organism evidence="11 12">
    <name type="scientific">Tigriopus californicus</name>
    <name type="common">Marine copepod</name>
    <dbReference type="NCBI Taxonomy" id="6832"/>
    <lineage>
        <taxon>Eukaryota</taxon>
        <taxon>Metazoa</taxon>
        <taxon>Ecdysozoa</taxon>
        <taxon>Arthropoda</taxon>
        <taxon>Crustacea</taxon>
        <taxon>Multicrustacea</taxon>
        <taxon>Hexanauplia</taxon>
        <taxon>Copepoda</taxon>
        <taxon>Harpacticoida</taxon>
        <taxon>Harpacticidae</taxon>
        <taxon>Tigriopus</taxon>
    </lineage>
</organism>
<dbReference type="GO" id="GO:0012505">
    <property type="term" value="C:endomembrane system"/>
    <property type="evidence" value="ECO:0007669"/>
    <property type="project" value="UniProtKB-SubCell"/>
</dbReference>
<dbReference type="SMART" id="SM00192">
    <property type="entry name" value="LDLa"/>
    <property type="match status" value="3"/>
</dbReference>